<gene>
    <name evidence="2" type="ORF">C1SCF055_LOCUS3052</name>
</gene>
<dbReference type="EMBL" id="CAMXCT030000149">
    <property type="protein sequence ID" value="CAL4761978.1"/>
    <property type="molecule type" value="Genomic_DNA"/>
</dbReference>
<feature type="compositionally biased region" description="Basic residues" evidence="1">
    <location>
        <begin position="108"/>
        <end position="119"/>
    </location>
</feature>
<reference evidence="2" key="1">
    <citation type="submission" date="2022-10" db="EMBL/GenBank/DDBJ databases">
        <authorList>
            <person name="Chen Y."/>
            <person name="Dougan E. K."/>
            <person name="Chan C."/>
            <person name="Rhodes N."/>
            <person name="Thang M."/>
        </authorList>
    </citation>
    <scope>NUCLEOTIDE SEQUENCE</scope>
</reference>
<feature type="compositionally biased region" description="Basic and acidic residues" evidence="1">
    <location>
        <begin position="148"/>
        <end position="160"/>
    </location>
</feature>
<dbReference type="AlphaFoldDB" id="A0A9P1BMR4"/>
<protein>
    <submittedName>
        <fullName evidence="2">Uncharacterized protein</fullName>
    </submittedName>
</protein>
<feature type="region of interest" description="Disordered" evidence="1">
    <location>
        <begin position="89"/>
        <end position="160"/>
    </location>
</feature>
<dbReference type="EMBL" id="CAMXCT020000149">
    <property type="protein sequence ID" value="CAL1128041.1"/>
    <property type="molecule type" value="Genomic_DNA"/>
</dbReference>
<keyword evidence="4" id="KW-1185">Reference proteome</keyword>
<feature type="compositionally biased region" description="Basic and acidic residues" evidence="1">
    <location>
        <begin position="120"/>
        <end position="139"/>
    </location>
</feature>
<reference evidence="3 4" key="2">
    <citation type="submission" date="2024-05" db="EMBL/GenBank/DDBJ databases">
        <authorList>
            <person name="Chen Y."/>
            <person name="Shah S."/>
            <person name="Dougan E. K."/>
            <person name="Thang M."/>
            <person name="Chan C."/>
        </authorList>
    </citation>
    <scope>NUCLEOTIDE SEQUENCE [LARGE SCALE GENOMIC DNA]</scope>
</reference>
<evidence type="ECO:0000256" key="1">
    <source>
        <dbReference type="SAM" id="MobiDB-lite"/>
    </source>
</evidence>
<evidence type="ECO:0000313" key="3">
    <source>
        <dbReference type="EMBL" id="CAL4761978.1"/>
    </source>
</evidence>
<evidence type="ECO:0000313" key="4">
    <source>
        <dbReference type="Proteomes" id="UP001152797"/>
    </source>
</evidence>
<evidence type="ECO:0000313" key="2">
    <source>
        <dbReference type="EMBL" id="CAI3974666.1"/>
    </source>
</evidence>
<comment type="caution">
    <text evidence="2">The sequence shown here is derived from an EMBL/GenBank/DDBJ whole genome shotgun (WGS) entry which is preliminary data.</text>
</comment>
<sequence>MSLLDSEAAFKKRVIEIGDEVLFQTLDNSGLKTFSGLAFACGTPQSQPDDAAFGAFAAGPDGVGNRPLDDHITRLKTDPRVTMHLLPLPTKAHSVEASNASKPDAGKPKAKIRPGKRARATTEVKMPDELKGGHSKTSDEQLQQEELESPRQQDEGLRETAEQRADLHFLLDFLKAELNVLVYIHLAPPCGTASAARGIPVPGCPQEMQPVRFGLVQKSKVRVIDDFKQCGVNGSTGLPEKYVLHSIDAIAATLVRALSVGLPEGAQVHLLFDLLGIDFARDGDKAGAFEQTFKALGLLIDLTDFDAERLRGRLQWYDTFLFGRIANYSMSVISKRATSCSLDGSLDPQLHRALQFLKEHVSVSKPVELTKSAGKTYYIFTDGAVEPTADGSQIVASVGGILYNNDGEAEAFFSERVPQLILDLFLQHSSHPIFEVELLAVLVAAHVWAPAIANSYVVFYIDNEAAKSALMKTHSSVLFGNVLTTCFAQLESEHSLKVWFGRVPSYSNPADKPSRFEIQQLLDVGSALVKPSWDQVLLLIERKEQTL</sequence>
<organism evidence="2">
    <name type="scientific">Cladocopium goreaui</name>
    <dbReference type="NCBI Taxonomy" id="2562237"/>
    <lineage>
        <taxon>Eukaryota</taxon>
        <taxon>Sar</taxon>
        <taxon>Alveolata</taxon>
        <taxon>Dinophyceae</taxon>
        <taxon>Suessiales</taxon>
        <taxon>Symbiodiniaceae</taxon>
        <taxon>Cladocopium</taxon>
    </lineage>
</organism>
<proteinExistence type="predicted"/>
<accession>A0A9P1BMR4</accession>
<dbReference type="OrthoDB" id="409593at2759"/>
<dbReference type="EMBL" id="CAMXCT010000149">
    <property type="protein sequence ID" value="CAI3974666.1"/>
    <property type="molecule type" value="Genomic_DNA"/>
</dbReference>
<dbReference type="Proteomes" id="UP001152797">
    <property type="component" value="Unassembled WGS sequence"/>
</dbReference>
<name>A0A9P1BMR4_9DINO</name>